<sequence>MGIIAFQILILVGMFGKAFYPLWIGEEVTFKVLPRDPRDIFRGNYVDLRYSFNNINLNELTNDLDRLGKYRFGDKLYVELALKNGFYEPVGIWQNPPENKKFLQVIAEDTYGYDTLQSISVNAGIESYFTSAENALKIERLTVSDSMEVSVSVMVAPDGKARIKKINTKPIKRKEVTQEDNSAQ</sequence>
<reference evidence="1 2" key="1">
    <citation type="submission" date="2016-10" db="EMBL/GenBank/DDBJ databases">
        <authorList>
            <person name="de Groot N.N."/>
        </authorList>
    </citation>
    <scope>NUCLEOTIDE SEQUENCE [LARGE SCALE GENOMIC DNA]</scope>
    <source>
        <strain>GEY</strain>
        <strain evidence="2">DSM 9560</strain>
    </source>
</reference>
<keyword evidence="2" id="KW-1185">Reference proteome</keyword>
<dbReference type="AlphaFoldDB" id="A0A1I2B637"/>
<gene>
    <name evidence="1" type="ORF">SAMN04488541_1002124</name>
</gene>
<accession>A0A1I2B637</accession>
<proteinExistence type="predicted"/>
<protein>
    <submittedName>
        <fullName evidence="1">Uncharacterized membrane-anchored protein</fullName>
    </submittedName>
</protein>
<name>A0A1I2B637_9BACT</name>
<dbReference type="EMBL" id="FONY01000002">
    <property type="protein sequence ID" value="SFE50783.1"/>
    <property type="molecule type" value="Genomic_DNA"/>
</dbReference>
<organism evidence="1 2">
    <name type="scientific">Thermoflexibacter ruber</name>
    <dbReference type="NCBI Taxonomy" id="1003"/>
    <lineage>
        <taxon>Bacteria</taxon>
        <taxon>Pseudomonadati</taxon>
        <taxon>Bacteroidota</taxon>
        <taxon>Cytophagia</taxon>
        <taxon>Cytophagales</taxon>
        <taxon>Thermoflexibacteraceae</taxon>
        <taxon>Thermoflexibacter</taxon>
    </lineage>
</organism>
<dbReference type="InterPro" id="IPR025833">
    <property type="entry name" value="GDYXXLXY"/>
</dbReference>
<evidence type="ECO:0000313" key="1">
    <source>
        <dbReference type="EMBL" id="SFE50783.1"/>
    </source>
</evidence>
<dbReference type="Proteomes" id="UP000199513">
    <property type="component" value="Unassembled WGS sequence"/>
</dbReference>
<evidence type="ECO:0000313" key="2">
    <source>
        <dbReference type="Proteomes" id="UP000199513"/>
    </source>
</evidence>
<dbReference type="Pfam" id="PF14345">
    <property type="entry name" value="GDYXXLXY"/>
    <property type="match status" value="1"/>
</dbReference>
<dbReference type="STRING" id="1003.SAMN04488541_1002124"/>